<gene>
    <name evidence="1" type="ORF">CEXT_813741</name>
</gene>
<dbReference type="EMBL" id="BPLR01000884">
    <property type="protein sequence ID" value="GIY98111.1"/>
    <property type="molecule type" value="Genomic_DNA"/>
</dbReference>
<sequence>SRKVRDFSRKGAARFPSLTPLASLRKQRQNSLRILAYSLESEGRQHCLVLGFLKIKRLKNTNQFDFCLLFLCWQNTDYRATTMEDL</sequence>
<keyword evidence="2" id="KW-1185">Reference proteome</keyword>
<dbReference type="AlphaFoldDB" id="A0AAV4XST8"/>
<reference evidence="1 2" key="1">
    <citation type="submission" date="2021-06" db="EMBL/GenBank/DDBJ databases">
        <title>Caerostris extrusa draft genome.</title>
        <authorList>
            <person name="Kono N."/>
            <person name="Arakawa K."/>
        </authorList>
    </citation>
    <scope>NUCLEOTIDE SEQUENCE [LARGE SCALE GENOMIC DNA]</scope>
</reference>
<dbReference type="Proteomes" id="UP001054945">
    <property type="component" value="Unassembled WGS sequence"/>
</dbReference>
<protein>
    <submittedName>
        <fullName evidence="1">Uncharacterized protein</fullName>
    </submittedName>
</protein>
<accession>A0AAV4XST8</accession>
<proteinExistence type="predicted"/>
<organism evidence="1 2">
    <name type="scientific">Caerostris extrusa</name>
    <name type="common">Bark spider</name>
    <name type="synonym">Caerostris bankana</name>
    <dbReference type="NCBI Taxonomy" id="172846"/>
    <lineage>
        <taxon>Eukaryota</taxon>
        <taxon>Metazoa</taxon>
        <taxon>Ecdysozoa</taxon>
        <taxon>Arthropoda</taxon>
        <taxon>Chelicerata</taxon>
        <taxon>Arachnida</taxon>
        <taxon>Araneae</taxon>
        <taxon>Araneomorphae</taxon>
        <taxon>Entelegynae</taxon>
        <taxon>Araneoidea</taxon>
        <taxon>Araneidae</taxon>
        <taxon>Caerostris</taxon>
    </lineage>
</organism>
<evidence type="ECO:0000313" key="1">
    <source>
        <dbReference type="EMBL" id="GIY98111.1"/>
    </source>
</evidence>
<comment type="caution">
    <text evidence="1">The sequence shown here is derived from an EMBL/GenBank/DDBJ whole genome shotgun (WGS) entry which is preliminary data.</text>
</comment>
<feature type="non-terminal residue" evidence="1">
    <location>
        <position position="1"/>
    </location>
</feature>
<evidence type="ECO:0000313" key="2">
    <source>
        <dbReference type="Proteomes" id="UP001054945"/>
    </source>
</evidence>
<name>A0AAV4XST8_CAEEX</name>